<dbReference type="Pfam" id="PF02225">
    <property type="entry name" value="PA"/>
    <property type="match status" value="1"/>
</dbReference>
<dbReference type="OrthoDB" id="206201at2759"/>
<evidence type="ECO:0000256" key="6">
    <source>
        <dbReference type="ARBA" id="ARBA00022670"/>
    </source>
</evidence>
<evidence type="ECO:0000256" key="1">
    <source>
        <dbReference type="ARBA" id="ARBA00002076"/>
    </source>
</evidence>
<dbReference type="PANTHER" id="PTHR10795">
    <property type="entry name" value="PROPROTEIN CONVERTASE SUBTILISIN/KEXIN"/>
    <property type="match status" value="1"/>
</dbReference>
<gene>
    <name evidence="18" type="ORF">Pyn_09437</name>
</gene>
<evidence type="ECO:0000313" key="18">
    <source>
        <dbReference type="EMBL" id="PQQ01893.1"/>
    </source>
</evidence>
<dbReference type="FunFam" id="3.50.30.30:FF:000005">
    <property type="entry name" value="subtilisin-like protease SBT1.5"/>
    <property type="match status" value="1"/>
</dbReference>
<dbReference type="FunFam" id="3.40.50.200:FF:000006">
    <property type="entry name" value="Subtilisin-like protease SBT1.5"/>
    <property type="match status" value="1"/>
</dbReference>
<evidence type="ECO:0000256" key="13">
    <source>
        <dbReference type="SAM" id="Phobius"/>
    </source>
</evidence>
<evidence type="ECO:0000256" key="5">
    <source>
        <dbReference type="ARBA" id="ARBA00022525"/>
    </source>
</evidence>
<keyword evidence="13" id="KW-0812">Transmembrane</keyword>
<dbReference type="GO" id="GO:0006508">
    <property type="term" value="P:proteolysis"/>
    <property type="evidence" value="ECO:0007669"/>
    <property type="project" value="UniProtKB-KW"/>
</dbReference>
<dbReference type="Pfam" id="PF05922">
    <property type="entry name" value="Inhibitor_I9"/>
    <property type="match status" value="1"/>
</dbReference>
<feature type="domain" description="PA" evidence="15">
    <location>
        <begin position="400"/>
        <end position="487"/>
    </location>
</feature>
<dbReference type="PROSITE" id="PS51892">
    <property type="entry name" value="SUBTILASE"/>
    <property type="match status" value="1"/>
</dbReference>
<dbReference type="GO" id="GO:0009609">
    <property type="term" value="P:response to symbiotic bacterium"/>
    <property type="evidence" value="ECO:0007669"/>
    <property type="project" value="UniProtKB-ARBA"/>
</dbReference>
<dbReference type="CDD" id="cd02120">
    <property type="entry name" value="PA_subtilisin_like"/>
    <property type="match status" value="1"/>
</dbReference>
<dbReference type="InterPro" id="IPR045051">
    <property type="entry name" value="SBT"/>
</dbReference>
<dbReference type="GO" id="GO:0009610">
    <property type="term" value="P:response to symbiotic fungus"/>
    <property type="evidence" value="ECO:0007669"/>
    <property type="project" value="UniProtKB-ARBA"/>
</dbReference>
<feature type="active site" description="Charge relay system" evidence="11 12">
    <location>
        <position position="178"/>
    </location>
</feature>
<dbReference type="Pfam" id="PF00082">
    <property type="entry name" value="Peptidase_S8"/>
    <property type="match status" value="1"/>
</dbReference>
<keyword evidence="6 12" id="KW-0645">Protease</keyword>
<proteinExistence type="inferred from homology"/>
<feature type="transmembrane region" description="Helical" evidence="13">
    <location>
        <begin position="21"/>
        <end position="43"/>
    </location>
</feature>
<name>A0A314Y6P1_PRUYE</name>
<dbReference type="SUPFAM" id="SSF52025">
    <property type="entry name" value="PA domain"/>
    <property type="match status" value="1"/>
</dbReference>
<dbReference type="InterPro" id="IPR046450">
    <property type="entry name" value="PA_dom_sf"/>
</dbReference>
<comment type="function">
    <text evidence="1">Required for arbuscular mycorrhiza (AM) development during AM symbiosis with AM fungi (e.g. Glomeromycota intraradices).</text>
</comment>
<evidence type="ECO:0000256" key="2">
    <source>
        <dbReference type="ARBA" id="ARBA00004271"/>
    </source>
</evidence>
<feature type="active site" description="Charge relay system" evidence="11 12">
    <location>
        <position position="242"/>
    </location>
</feature>
<feature type="domain" description="Peptidase S8/S53" evidence="14">
    <location>
        <begin position="169"/>
        <end position="602"/>
    </location>
</feature>
<evidence type="ECO:0000256" key="12">
    <source>
        <dbReference type="PROSITE-ProRule" id="PRU01240"/>
    </source>
</evidence>
<keyword evidence="19" id="KW-1185">Reference proteome</keyword>
<dbReference type="InterPro" id="IPR034197">
    <property type="entry name" value="Peptidases_S8_3"/>
</dbReference>
<dbReference type="InterPro" id="IPR003137">
    <property type="entry name" value="PA_domain"/>
</dbReference>
<dbReference type="Pfam" id="PF17766">
    <property type="entry name" value="fn3_6"/>
    <property type="match status" value="1"/>
</dbReference>
<dbReference type="CDD" id="cd04852">
    <property type="entry name" value="Peptidases_S8_3"/>
    <property type="match status" value="1"/>
</dbReference>
<evidence type="ECO:0000259" key="17">
    <source>
        <dbReference type="Pfam" id="PF17766"/>
    </source>
</evidence>
<keyword evidence="13" id="KW-1133">Transmembrane helix</keyword>
<comment type="similarity">
    <text evidence="3 12">Belongs to the peptidase S8 family.</text>
</comment>
<keyword evidence="9 12" id="KW-0720">Serine protease</keyword>
<dbReference type="GO" id="GO:0004252">
    <property type="term" value="F:serine-type endopeptidase activity"/>
    <property type="evidence" value="ECO:0007669"/>
    <property type="project" value="UniProtKB-UniRule"/>
</dbReference>
<keyword evidence="13" id="KW-0472">Membrane</keyword>
<accession>A0A314Y6P1</accession>
<feature type="domain" description="Inhibitor I9" evidence="16">
    <location>
        <begin position="64"/>
        <end position="143"/>
    </location>
</feature>
<evidence type="ECO:0000256" key="9">
    <source>
        <dbReference type="ARBA" id="ARBA00022825"/>
    </source>
</evidence>
<keyword evidence="5" id="KW-0964">Secreted</keyword>
<dbReference type="GO" id="GO:0048046">
    <property type="term" value="C:apoplast"/>
    <property type="evidence" value="ECO:0007669"/>
    <property type="project" value="UniProtKB-SubCell"/>
</dbReference>
<dbReference type="Gene3D" id="3.50.30.30">
    <property type="match status" value="1"/>
</dbReference>
<evidence type="ECO:0000256" key="10">
    <source>
        <dbReference type="ARBA" id="ARBA00023180"/>
    </source>
</evidence>
<dbReference type="Gene3D" id="2.60.40.2310">
    <property type="match status" value="1"/>
</dbReference>
<evidence type="ECO:0000256" key="7">
    <source>
        <dbReference type="ARBA" id="ARBA00022729"/>
    </source>
</evidence>
<organism evidence="18 19">
    <name type="scientific">Prunus yedoensis var. nudiflora</name>
    <dbReference type="NCBI Taxonomy" id="2094558"/>
    <lineage>
        <taxon>Eukaryota</taxon>
        <taxon>Viridiplantae</taxon>
        <taxon>Streptophyta</taxon>
        <taxon>Embryophyta</taxon>
        <taxon>Tracheophyta</taxon>
        <taxon>Spermatophyta</taxon>
        <taxon>Magnoliopsida</taxon>
        <taxon>eudicotyledons</taxon>
        <taxon>Gunneridae</taxon>
        <taxon>Pentapetalae</taxon>
        <taxon>rosids</taxon>
        <taxon>fabids</taxon>
        <taxon>Rosales</taxon>
        <taxon>Rosaceae</taxon>
        <taxon>Amygdaloideae</taxon>
        <taxon>Amygdaleae</taxon>
        <taxon>Prunus</taxon>
    </lineage>
</organism>
<evidence type="ECO:0000313" key="19">
    <source>
        <dbReference type="Proteomes" id="UP000250321"/>
    </source>
</evidence>
<dbReference type="InterPro" id="IPR015500">
    <property type="entry name" value="Peptidase_S8_subtilisin-rel"/>
</dbReference>
<sequence length="781" mass="82679">MILSQQITEASASATIPSTSFTRVLLTMALIPFLTLIFLFSFYCVIAQQNDLFPTTTKSGNLQTYIVHVRKPEGRVFAQTEDLKSWHESFLPAITTASSDEQPRMLYSYQEVISGFAARLTQEGVRAMKEMDGFVAAHPERVFRRKTTHTPNFLGLHQQTGIWKESNFGKGVIIGVLDGGIEPNHPSFSGAGIPPPPAKWKGRCDFNASDCNNKLIGARAFNLAAQALKGDQPEAPNDIDGHGTHTASTAAGAFVQNADVLGNAKGTAVGIAPYAHLAIYKVCFGEPCPEADILAALEAAVQDGVDVISISLGEDSVPFFKDSTAIGSFAAIQKGIFVSCAAGNSGPFNGTLSNEAPWILTVGASTIDRRIVATAKLGNGEEFDGESLFQPKDFPSTLLPLVYAGVNGKADSALCAEGSLKGLSVKGKVVLCERGGGIGRIAKGEEVKNAGGAAMILVNEETDGFSTSADVHVLPATHVSHAAGLKIKAYINSTATPTATILFKGTVIGDSSTPAVASFSSRGPSLASPGILKPDIIGPGVSILAAWPFPVDNTTNSKVNFNIISGTSMSCPHLSGIAALLKSSHPYWSPAAIKSAIMTSADLLNLEGKPIPDETLQPADVLATGAGHVNPSKANEPGLVYDIQPDDYIPYLCGLGYKDDEVSILVHRPIKCSKVSSIPEGELNYPSFSVTLGPSQTFTRTVTNVGEAYSSYAVKVTAPEEVYVSINPKTLYFSKVNQKLSYSVTFSRIGSRGKAGEFTQGFLTWFPAKHVVRSPISVKLQ</sequence>
<dbReference type="EMBL" id="PJQY01001523">
    <property type="protein sequence ID" value="PQQ01893.1"/>
    <property type="molecule type" value="Genomic_DNA"/>
</dbReference>
<feature type="domain" description="Subtilisin-like protease fibronectin type-III" evidence="17">
    <location>
        <begin position="682"/>
        <end position="778"/>
    </location>
</feature>
<feature type="active site" description="Charge relay system" evidence="11 12">
    <location>
        <position position="568"/>
    </location>
</feature>
<dbReference type="PRINTS" id="PR00723">
    <property type="entry name" value="SUBTILISIN"/>
</dbReference>
<dbReference type="Proteomes" id="UP000250321">
    <property type="component" value="Unassembled WGS sequence"/>
</dbReference>
<keyword evidence="8 12" id="KW-0378">Hydrolase</keyword>
<dbReference type="InterPro" id="IPR000209">
    <property type="entry name" value="Peptidase_S8/S53_dom"/>
</dbReference>
<evidence type="ECO:0000259" key="16">
    <source>
        <dbReference type="Pfam" id="PF05922"/>
    </source>
</evidence>
<evidence type="ECO:0000256" key="3">
    <source>
        <dbReference type="ARBA" id="ARBA00011073"/>
    </source>
</evidence>
<dbReference type="FunFam" id="2.60.40.2310:FF:000001">
    <property type="entry name" value="Subtilisin-like protease SBT1.5"/>
    <property type="match status" value="1"/>
</dbReference>
<dbReference type="InterPro" id="IPR041469">
    <property type="entry name" value="Subtilisin-like_FN3"/>
</dbReference>
<dbReference type="AlphaFoldDB" id="A0A314Y6P1"/>
<evidence type="ECO:0000256" key="8">
    <source>
        <dbReference type="ARBA" id="ARBA00022801"/>
    </source>
</evidence>
<dbReference type="InterPro" id="IPR010259">
    <property type="entry name" value="S8pro/Inhibitor_I9"/>
</dbReference>
<dbReference type="STRING" id="2094558.A0A314Y6P1"/>
<keyword evidence="10" id="KW-0325">Glycoprotein</keyword>
<dbReference type="InterPro" id="IPR037045">
    <property type="entry name" value="S8pro/Inhibitor_I9_sf"/>
</dbReference>
<dbReference type="Gene3D" id="3.40.50.200">
    <property type="entry name" value="Peptidase S8/S53 domain"/>
    <property type="match status" value="1"/>
</dbReference>
<dbReference type="InterPro" id="IPR036852">
    <property type="entry name" value="Peptidase_S8/S53_dom_sf"/>
</dbReference>
<evidence type="ECO:0000256" key="11">
    <source>
        <dbReference type="PIRSR" id="PIRSR615500-1"/>
    </source>
</evidence>
<keyword evidence="4" id="KW-0052">Apoplast</keyword>
<keyword evidence="7" id="KW-0732">Signal</keyword>
<evidence type="ECO:0000259" key="15">
    <source>
        <dbReference type="Pfam" id="PF02225"/>
    </source>
</evidence>
<dbReference type="Gene3D" id="3.30.70.80">
    <property type="entry name" value="Peptidase S8 propeptide/proteinase inhibitor I9"/>
    <property type="match status" value="1"/>
</dbReference>
<evidence type="ECO:0000259" key="14">
    <source>
        <dbReference type="Pfam" id="PF00082"/>
    </source>
</evidence>
<comment type="subcellular location">
    <subcellularLocation>
        <location evidence="2">Secreted</location>
        <location evidence="2">Extracellular space</location>
        <location evidence="2">Apoplast</location>
    </subcellularLocation>
</comment>
<dbReference type="SUPFAM" id="SSF52743">
    <property type="entry name" value="Subtilisin-like"/>
    <property type="match status" value="1"/>
</dbReference>
<evidence type="ECO:0000256" key="4">
    <source>
        <dbReference type="ARBA" id="ARBA00022523"/>
    </source>
</evidence>
<comment type="caution">
    <text evidence="18">The sequence shown here is derived from an EMBL/GenBank/DDBJ whole genome shotgun (WGS) entry which is preliminary data.</text>
</comment>
<protein>
    <submittedName>
        <fullName evidence="18">Subtilisin-like protease SBT1.2</fullName>
    </submittedName>
</protein>
<reference evidence="18 19" key="1">
    <citation type="submission" date="2018-02" db="EMBL/GenBank/DDBJ databases">
        <title>Draft genome of wild Prunus yedoensis var. nudiflora.</title>
        <authorList>
            <person name="Baek S."/>
            <person name="Kim J.-H."/>
            <person name="Choi K."/>
            <person name="Kim G.-B."/>
            <person name="Cho A."/>
            <person name="Jang H."/>
            <person name="Shin C.-H."/>
            <person name="Yu H.-J."/>
            <person name="Mun J.-H."/>
        </authorList>
    </citation>
    <scope>NUCLEOTIDE SEQUENCE [LARGE SCALE GENOMIC DNA]</scope>
    <source>
        <strain evidence="19">cv. Jeju island</strain>
        <tissue evidence="18">Leaf</tissue>
    </source>
</reference>